<evidence type="ECO:0000313" key="2">
    <source>
        <dbReference type="Proteomes" id="UP000799755"/>
    </source>
</evidence>
<gene>
    <name evidence="1" type="ORF">BDR25DRAFT_294697</name>
</gene>
<proteinExistence type="predicted"/>
<protein>
    <submittedName>
        <fullName evidence="1">MFS general substrate transporter</fullName>
    </submittedName>
</protein>
<organism evidence="1 2">
    <name type="scientific">Lindgomyces ingoldianus</name>
    <dbReference type="NCBI Taxonomy" id="673940"/>
    <lineage>
        <taxon>Eukaryota</taxon>
        <taxon>Fungi</taxon>
        <taxon>Dikarya</taxon>
        <taxon>Ascomycota</taxon>
        <taxon>Pezizomycotina</taxon>
        <taxon>Dothideomycetes</taxon>
        <taxon>Pleosporomycetidae</taxon>
        <taxon>Pleosporales</taxon>
        <taxon>Lindgomycetaceae</taxon>
        <taxon>Lindgomyces</taxon>
    </lineage>
</organism>
<comment type="caution">
    <text evidence="1">The sequence shown here is derived from an EMBL/GenBank/DDBJ whole genome shotgun (WGS) entry which is preliminary data.</text>
</comment>
<dbReference type="Proteomes" id="UP000799755">
    <property type="component" value="Unassembled WGS sequence"/>
</dbReference>
<reference evidence="1" key="1">
    <citation type="journal article" date="2020" name="Stud. Mycol.">
        <title>101 Dothideomycetes genomes: a test case for predicting lifestyles and emergence of pathogens.</title>
        <authorList>
            <person name="Haridas S."/>
            <person name="Albert R."/>
            <person name="Binder M."/>
            <person name="Bloem J."/>
            <person name="Labutti K."/>
            <person name="Salamov A."/>
            <person name="Andreopoulos B."/>
            <person name="Baker S."/>
            <person name="Barry K."/>
            <person name="Bills G."/>
            <person name="Bluhm B."/>
            <person name="Cannon C."/>
            <person name="Castanera R."/>
            <person name="Culley D."/>
            <person name="Daum C."/>
            <person name="Ezra D."/>
            <person name="Gonzalez J."/>
            <person name="Henrissat B."/>
            <person name="Kuo A."/>
            <person name="Liang C."/>
            <person name="Lipzen A."/>
            <person name="Lutzoni F."/>
            <person name="Magnuson J."/>
            <person name="Mondo S."/>
            <person name="Nolan M."/>
            <person name="Ohm R."/>
            <person name="Pangilinan J."/>
            <person name="Park H.-J."/>
            <person name="Ramirez L."/>
            <person name="Alfaro M."/>
            <person name="Sun H."/>
            <person name="Tritt A."/>
            <person name="Yoshinaga Y."/>
            <person name="Zwiers L.-H."/>
            <person name="Turgeon B."/>
            <person name="Goodwin S."/>
            <person name="Spatafora J."/>
            <person name="Crous P."/>
            <person name="Grigoriev I."/>
        </authorList>
    </citation>
    <scope>NUCLEOTIDE SEQUENCE</scope>
    <source>
        <strain evidence="1">ATCC 200398</strain>
    </source>
</reference>
<dbReference type="EMBL" id="MU003528">
    <property type="protein sequence ID" value="KAF2465680.1"/>
    <property type="molecule type" value="Genomic_DNA"/>
</dbReference>
<evidence type="ECO:0000313" key="1">
    <source>
        <dbReference type="EMBL" id="KAF2465680.1"/>
    </source>
</evidence>
<name>A0ACB6QHR1_9PLEO</name>
<accession>A0ACB6QHR1</accession>
<keyword evidence="2" id="KW-1185">Reference proteome</keyword>
<sequence>MPSDIKENNVHVENLPPKGEHIVDESRLDTDIHLNAAIQAEVDKDEQRVKKIIRRVDFRLVPILGLLYMWALIDRVNLPVIQIAGMRKELGTDQGNRYTLITMIFFVTYITFDYPSNIFLRKLGPAKWLGLIGTCWGCLTIAMGFCQSWKTVLLCRAIFGAFEAGMAPGCVYLLSCWYTRYEVQKRFAAWACIGVFGSGLSSLLAYGITTMGTYRGFHAWRWIFIIEGIISASIGILAAIILIDFPDRAARPGLFLRKGFLTAEEASIVLARVERDRADAVPEQFTARNILRALSDWKMWQFPFLLFCNNLTVYSFSYFLPIILQGSMHYSAKMTYILNVPPYVFAAFWMFGAGYLNDRVKMRGPTLVIQALIIIMGASLMAFAKNPGARYFGVFVAVGGTNSNIPTIYGYQHNNITGQTKRALATAMLLMGGGCGGIVASFVFRQKDAPNYLPGMITVIVSQVLTVLLVSMNFVYFLYRNRKADRGEAILENTPGFRYTY</sequence>